<name>A0ABW6HNJ5_9FLAO</name>
<evidence type="ECO:0000313" key="2">
    <source>
        <dbReference type="Proteomes" id="UP001600039"/>
    </source>
</evidence>
<reference evidence="1 2" key="1">
    <citation type="submission" date="2024-06" db="EMBL/GenBank/DDBJ databases">
        <title>Flavobacterium spp. isolated from glacier.</title>
        <authorList>
            <person name="Han D."/>
        </authorList>
    </citation>
    <scope>NUCLEOTIDE SEQUENCE [LARGE SCALE GENOMIC DNA]</scope>
    <source>
        <strain evidence="1 2">LB3P45</strain>
    </source>
</reference>
<dbReference type="EMBL" id="JBHZQA010000006">
    <property type="protein sequence ID" value="MFE3848390.1"/>
    <property type="molecule type" value="Genomic_DNA"/>
</dbReference>
<protein>
    <submittedName>
        <fullName evidence="1">DUF6913 domain-containing protein</fullName>
    </submittedName>
</protein>
<gene>
    <name evidence="1" type="ORF">ACFX5D_10500</name>
</gene>
<evidence type="ECO:0000313" key="1">
    <source>
        <dbReference type="EMBL" id="MFE3848390.1"/>
    </source>
</evidence>
<proteinExistence type="predicted"/>
<dbReference type="Pfam" id="PF21857">
    <property type="entry name" value="DUF6913"/>
    <property type="match status" value="1"/>
</dbReference>
<sequence>MFLNYIKDFYVKRKLKNSLHNLKSNILSVGIETVGLLIDASHFTEKEALIKELIANGIPVKSIKTIVYKDRFKLNDVNSQLGFTDKHLNWKGEIKNPNVNDFINEKFDLLISYYDVEKAILMLITHNSKAVFKAGFSTIDKKLNHLTIDMNVKNYKIFTAELFRYLKLFKQNIIQ</sequence>
<dbReference type="Proteomes" id="UP001600039">
    <property type="component" value="Unassembled WGS sequence"/>
</dbReference>
<organism evidence="1 2">
    <name type="scientific">Flavobacterium fructosi</name>
    <dbReference type="NCBI Taxonomy" id="3230416"/>
    <lineage>
        <taxon>Bacteria</taxon>
        <taxon>Pseudomonadati</taxon>
        <taxon>Bacteroidota</taxon>
        <taxon>Flavobacteriia</taxon>
        <taxon>Flavobacteriales</taxon>
        <taxon>Flavobacteriaceae</taxon>
        <taxon>Flavobacterium</taxon>
    </lineage>
</organism>
<accession>A0ABW6HNJ5</accession>
<dbReference type="InterPro" id="IPR054207">
    <property type="entry name" value="DUF6913"/>
</dbReference>
<keyword evidence="2" id="KW-1185">Reference proteome</keyword>
<comment type="caution">
    <text evidence="1">The sequence shown here is derived from an EMBL/GenBank/DDBJ whole genome shotgun (WGS) entry which is preliminary data.</text>
</comment>
<dbReference type="RefSeq" id="WP_379858153.1">
    <property type="nucleotide sequence ID" value="NZ_JBHZQA010000006.1"/>
</dbReference>